<dbReference type="EMBL" id="CP011801">
    <property type="protein sequence ID" value="ALA60651.1"/>
    <property type="molecule type" value="Genomic_DNA"/>
</dbReference>
<proteinExistence type="predicted"/>
<feature type="domain" description="Antitoxin Xre/MbcA/ParS-like toxin-binding" evidence="1">
    <location>
        <begin position="5"/>
        <end position="49"/>
    </location>
</feature>
<protein>
    <recommendedName>
        <fullName evidence="1">Antitoxin Xre/MbcA/ParS-like toxin-binding domain-containing protein</fullName>
    </recommendedName>
</protein>
<sequence>MAKLALEILGSAEKANSWFYRPNKVLKDRTPFSLLSSVTGVKRVMKALNQKSREGQKEWAVTQEAALQHAEDPPLSLFGTKTENARVEGILKRIKGASLPVQTSLKKMKTFARRKAHFVSTIRKATD</sequence>
<evidence type="ECO:0000313" key="2">
    <source>
        <dbReference type="EMBL" id="ALA60651.1"/>
    </source>
</evidence>
<accession>A0A0K2GI91</accession>
<keyword evidence="3" id="KW-1185">Reference proteome</keyword>
<dbReference type="PATRIC" id="fig|42253.5.peg.4217"/>
<dbReference type="RefSeq" id="WP_083448225.1">
    <property type="nucleotide sequence ID" value="NZ_CP011801.1"/>
</dbReference>
<dbReference type="OrthoDB" id="5770459at2"/>
<dbReference type="AlphaFoldDB" id="A0A0K2GI91"/>
<dbReference type="Pfam" id="PF09722">
    <property type="entry name" value="Xre_MbcA_ParS_C"/>
    <property type="match status" value="1"/>
</dbReference>
<organism evidence="2 3">
    <name type="scientific">Nitrospira moscoviensis</name>
    <dbReference type="NCBI Taxonomy" id="42253"/>
    <lineage>
        <taxon>Bacteria</taxon>
        <taxon>Pseudomonadati</taxon>
        <taxon>Nitrospirota</taxon>
        <taxon>Nitrospiria</taxon>
        <taxon>Nitrospirales</taxon>
        <taxon>Nitrospiraceae</taxon>
        <taxon>Nitrospira</taxon>
    </lineage>
</organism>
<name>A0A0K2GI91_NITMO</name>
<evidence type="ECO:0000259" key="1">
    <source>
        <dbReference type="Pfam" id="PF09722"/>
    </source>
</evidence>
<evidence type="ECO:0000313" key="3">
    <source>
        <dbReference type="Proteomes" id="UP000069205"/>
    </source>
</evidence>
<dbReference type="STRING" id="42253.NITMOv2_4274"/>
<reference evidence="2" key="1">
    <citation type="journal article" date="2015" name="Proc. Natl. Acad. Sci. U.S.A.">
        <title>Expanded metabolic versatility of ubiquitous nitrite-oxidizing bacteria from the genus Nitrospira.</title>
        <authorList>
            <person name="Koch H."/>
            <person name="Lucker S."/>
            <person name="Albertsen M."/>
            <person name="Kitzinger K."/>
            <person name="Herbold C."/>
            <person name="Spieck E."/>
            <person name="Nielsen P.H."/>
            <person name="Wagner M."/>
            <person name="Daims H."/>
        </authorList>
    </citation>
    <scope>NUCLEOTIDE SEQUENCE [LARGE SCALE GENOMIC DNA]</scope>
    <source>
        <strain evidence="2">NSP M-1</strain>
    </source>
</reference>
<dbReference type="KEGG" id="nmv:NITMOv2_4274"/>
<dbReference type="Proteomes" id="UP000069205">
    <property type="component" value="Chromosome"/>
</dbReference>
<gene>
    <name evidence="2" type="ORF">NITMOv2_4274</name>
</gene>
<dbReference type="InterPro" id="IPR024467">
    <property type="entry name" value="Xre/MbcA/ParS-like_toxin-bd"/>
</dbReference>